<feature type="region of interest" description="Disordered" evidence="5">
    <location>
        <begin position="504"/>
        <end position="524"/>
    </location>
</feature>
<keyword evidence="3" id="KW-0813">Transport</keyword>
<accession>A0A438IF96</accession>
<comment type="subcellular location">
    <subcellularLocation>
        <location evidence="1">Nucleus</location>
    </subcellularLocation>
</comment>
<evidence type="ECO:0000313" key="8">
    <source>
        <dbReference type="Proteomes" id="UP000288805"/>
    </source>
</evidence>
<dbReference type="PANTHER" id="PTHR13405">
    <property type="entry name" value="NUCLEAR PORE COMPLEX PROTEIN NUP133"/>
    <property type="match status" value="1"/>
</dbReference>
<dbReference type="EMBL" id="QGNW01000116">
    <property type="protein sequence ID" value="RVW95089.1"/>
    <property type="molecule type" value="Genomic_DNA"/>
</dbReference>
<gene>
    <name evidence="7" type="primary">NUP133_1</name>
    <name evidence="7" type="ORF">CK203_025589</name>
</gene>
<dbReference type="InterPro" id="IPR014908">
    <property type="entry name" value="Nucleoporin_Nup133/Nup155_N"/>
</dbReference>
<feature type="domain" description="Nucleoporin Nup133/Nup155-like N-terminal" evidence="6">
    <location>
        <begin position="250"/>
        <end position="491"/>
    </location>
</feature>
<evidence type="ECO:0000256" key="3">
    <source>
        <dbReference type="ARBA" id="ARBA00022448"/>
    </source>
</evidence>
<dbReference type="Gene3D" id="2.130.10.10">
    <property type="entry name" value="YVTN repeat-like/Quinoprotein amine dehydrogenase"/>
    <property type="match status" value="1"/>
</dbReference>
<protein>
    <submittedName>
        <fullName evidence="7">Nuclear pore complex protein NUP133</fullName>
    </submittedName>
</protein>
<evidence type="ECO:0000313" key="7">
    <source>
        <dbReference type="EMBL" id="RVW95089.1"/>
    </source>
</evidence>
<keyword evidence="4" id="KW-0539">Nucleus</keyword>
<evidence type="ECO:0000256" key="5">
    <source>
        <dbReference type="SAM" id="MobiDB-lite"/>
    </source>
</evidence>
<proteinExistence type="inferred from homology"/>
<feature type="domain" description="Nucleoporin Nup133/Nup155-like N-terminal" evidence="6">
    <location>
        <begin position="85"/>
        <end position="212"/>
    </location>
</feature>
<name>A0A438IF96_VITVI</name>
<dbReference type="InterPro" id="IPR037624">
    <property type="entry name" value="Nup133-like"/>
</dbReference>
<reference evidence="7 8" key="1">
    <citation type="journal article" date="2018" name="PLoS Genet.">
        <title>Population sequencing reveals clonal diversity and ancestral inbreeding in the grapevine cultivar Chardonnay.</title>
        <authorList>
            <person name="Roach M.J."/>
            <person name="Johnson D.L."/>
            <person name="Bohlmann J."/>
            <person name="van Vuuren H.J."/>
            <person name="Jones S.J."/>
            <person name="Pretorius I.S."/>
            <person name="Schmidt S.A."/>
            <person name="Borneman A.R."/>
        </authorList>
    </citation>
    <scope>NUCLEOTIDE SEQUENCE [LARGE SCALE GENOMIC DNA]</scope>
    <source>
        <strain evidence="8">cv. Chardonnay</strain>
        <tissue evidence="7">Leaf</tissue>
    </source>
</reference>
<evidence type="ECO:0000256" key="2">
    <source>
        <dbReference type="ARBA" id="ARBA00005569"/>
    </source>
</evidence>
<dbReference type="GO" id="GO:0005643">
    <property type="term" value="C:nuclear pore"/>
    <property type="evidence" value="ECO:0007669"/>
    <property type="project" value="UniProtKB-ARBA"/>
</dbReference>
<evidence type="ECO:0000259" key="6">
    <source>
        <dbReference type="Pfam" id="PF08801"/>
    </source>
</evidence>
<comment type="similarity">
    <text evidence="2">Belongs to the nucleoporin Nup133 family.</text>
</comment>
<feature type="compositionally biased region" description="Polar residues" evidence="5">
    <location>
        <begin position="39"/>
        <end position="51"/>
    </location>
</feature>
<dbReference type="SUPFAM" id="SSF117289">
    <property type="entry name" value="Nucleoporin domain"/>
    <property type="match status" value="1"/>
</dbReference>
<organism evidence="7 8">
    <name type="scientific">Vitis vinifera</name>
    <name type="common">Grape</name>
    <dbReference type="NCBI Taxonomy" id="29760"/>
    <lineage>
        <taxon>Eukaryota</taxon>
        <taxon>Viridiplantae</taxon>
        <taxon>Streptophyta</taxon>
        <taxon>Embryophyta</taxon>
        <taxon>Tracheophyta</taxon>
        <taxon>Spermatophyta</taxon>
        <taxon>Magnoliopsida</taxon>
        <taxon>eudicotyledons</taxon>
        <taxon>Gunneridae</taxon>
        <taxon>Pentapetalae</taxon>
        <taxon>rosids</taxon>
        <taxon>Vitales</taxon>
        <taxon>Vitaceae</taxon>
        <taxon>Viteae</taxon>
        <taxon>Vitis</taxon>
    </lineage>
</organism>
<dbReference type="InterPro" id="IPR015943">
    <property type="entry name" value="WD40/YVTN_repeat-like_dom_sf"/>
</dbReference>
<dbReference type="GO" id="GO:0017056">
    <property type="term" value="F:structural constituent of nuclear pore"/>
    <property type="evidence" value="ECO:0007669"/>
    <property type="project" value="InterPro"/>
</dbReference>
<feature type="region of interest" description="Disordered" evidence="5">
    <location>
        <begin position="1"/>
        <end position="55"/>
    </location>
</feature>
<evidence type="ECO:0000256" key="1">
    <source>
        <dbReference type="ARBA" id="ARBA00004123"/>
    </source>
</evidence>
<dbReference type="PANTHER" id="PTHR13405:SF11">
    <property type="entry name" value="NUCLEAR PORE COMPLEX PROTEIN NUP133"/>
    <property type="match status" value="1"/>
</dbReference>
<comment type="caution">
    <text evidence="7">The sequence shown here is derived from an EMBL/GenBank/DDBJ whole genome shotgun (WGS) entry which is preliminary data.</text>
</comment>
<sequence>MFSPATKRPNFSSRKDRNLGQAVPNSPITPLTENRRSLNENSIPNRPSTGTPAPWTSRLSVYARIPQLKKSEKGDEIDPVQPVYVGEFPQVVRDEQASFLQKRVPGDASIFGGMDKGTALSWIICGNKLFIWSYLTSVASKKCVVLELPSDENGDVNRNNYHANSWLLCVVDWHGTFRSVGKQQGNSAGVVLCNQKTRTVVYWPDIYAQGDVAPVISFASSDGSELNFSPGNGNITPNKLWQHSRLGSNSVGSSSFNSLIASAVPDTQHKCIALASSSNGELCSFSAALLEFTVSKFIKRFLVHLPKAMTVLWSHEIIGTDGDLGIKKDLAGQKRIWPLDVQVDAHGKVITILVATFCKDRVSSSSYTQYSLLTMQYKSGINISESVEPIHETVLEKKSPVQVIIPKARVEKEDFLFSMKLRVGGKPSGSAVILSEDGTATVSHYYGNSTRLYQFDLPYDAGKVLDASVFPSTDDGEDGAWVVLTEKAGVWAIPEKAVLLGGVEPPERSLSRKGSSNEGSAQEERRNLAFATNIAPRRASSEAWDAGDRQRAALTGVARRTARDEESEALLSHLFHDFLLSGQVDDSLEKLRNCGAFERDGETNVFARTSKSIVDTLAKHWTTTRGAEIVAMAVVSTQLSDKQQKHKKFLQFLALSRTFSSKPCKQHFVHSVVFNCYSTYSSFFKAPEGESLQIIMEHGEKLIGMIQLRELQNMISQNRLAGAGSPYSSSESGISGSLWDLIQLVGERARRNTVLLMDRDNAEVFYSKVSDIEEVFYCLDRQLEYVISAELPLMVQIQRACELSNACVTLIQAATHYKNENHIWYPSPEGLTPWYCQPVVRNGQWSVASFMLQLLNDRTGLDMSLKSDLYSNLEALGEVLLEAYTGAITAKVERGEEHKGLLNEYWNRRDTLLNSLYQVVKGFVESGYQDSNEGIEEQKEVILKKLSSSLLSIAKRHEGYLTLWNICCDLNDAVLLRNIMHESMGPKAGFSYFVFRQLYESRQFSKLLRLGEEFQEDLSIFLQEHQDLRWLHELFLHQFSSASETLQLLALSQDGSSISSAEKGINPDSGTSGKNCCSIWNYKGNWISILNMWICINPSAFFLIEQFVLMNCKDADYETKIKRIEADLKILKLQEEIIRLLPSDEVVEKGMEQRLLPPRDLIELCLKAEIPELPLLAFEVLAWTSSSFRKANRSLLEECWKCAANQDDWGKLYEASVAEGWSDEDTLRVLRETMLFQASNRCYGPGTETFEGGFDEVLVLRQENMEIPNLKDSGSSVETILMQHKDFPDAGKLMLTAVMMGSVEIDVRSYEGPSPME</sequence>
<evidence type="ECO:0000256" key="4">
    <source>
        <dbReference type="ARBA" id="ARBA00023242"/>
    </source>
</evidence>
<dbReference type="Proteomes" id="UP000288805">
    <property type="component" value="Unassembled WGS sequence"/>
</dbReference>
<feature type="compositionally biased region" description="Polar residues" evidence="5">
    <location>
        <begin position="23"/>
        <end position="32"/>
    </location>
</feature>
<dbReference type="Pfam" id="PF08801">
    <property type="entry name" value="Nucleoporin_N"/>
    <property type="match status" value="2"/>
</dbReference>